<evidence type="ECO:0000313" key="3">
    <source>
        <dbReference type="EMBL" id="KAH6601068.1"/>
    </source>
</evidence>
<evidence type="ECO:0000256" key="1">
    <source>
        <dbReference type="ARBA" id="ARBA00023054"/>
    </source>
</evidence>
<accession>A0ABQ8FMZ4</accession>
<dbReference type="EMBL" id="JAFCIX010000019">
    <property type="protein sequence ID" value="KAH6601068.1"/>
    <property type="molecule type" value="Genomic_DNA"/>
</dbReference>
<keyword evidence="1 2" id="KW-0175">Coiled coil</keyword>
<evidence type="ECO:0000313" key="4">
    <source>
        <dbReference type="Proteomes" id="UP001648503"/>
    </source>
</evidence>
<keyword evidence="4" id="KW-1185">Reference proteome</keyword>
<evidence type="ECO:0008006" key="5">
    <source>
        <dbReference type="Google" id="ProtNLM"/>
    </source>
</evidence>
<name>A0ABQ8FMZ4_9FUNG</name>
<organism evidence="3 4">
    <name type="scientific">Batrachochytrium salamandrivorans</name>
    <dbReference type="NCBI Taxonomy" id="1357716"/>
    <lineage>
        <taxon>Eukaryota</taxon>
        <taxon>Fungi</taxon>
        <taxon>Fungi incertae sedis</taxon>
        <taxon>Chytridiomycota</taxon>
        <taxon>Chytridiomycota incertae sedis</taxon>
        <taxon>Chytridiomycetes</taxon>
        <taxon>Rhizophydiales</taxon>
        <taxon>Rhizophydiales incertae sedis</taxon>
        <taxon>Batrachochytrium</taxon>
    </lineage>
</organism>
<dbReference type="Proteomes" id="UP001648503">
    <property type="component" value="Unassembled WGS sequence"/>
</dbReference>
<comment type="caution">
    <text evidence="3">The sequence shown here is derived from an EMBL/GenBank/DDBJ whole genome shotgun (WGS) entry which is preliminary data.</text>
</comment>
<proteinExistence type="predicted"/>
<sequence length="512" mass="59167">MLTYENDDGGIHSDASDLDGRLHNAASGIYNNGECVIKDTRAYTSFRNMGINTQACHNKAVANTPYHVDAQMMHPSIANCHRISQTSTDKRNKKEILDTWVKQRIKISTLERELQSLYSKSTLHEAIRDADPTYTITQSPKLDHTINSEMGALNETIQGIRDKVIKFIVTVKAPQEGYTYVENLKSTMETIQSEIEVFKNKSKSSLDSDLKGGNNDTTTTGLLPEVVSFQKYLAKNGGHYGGWDDQAHSIFMKYRIKFGISGASESSLRDHEGWFNGYTNHLEAQKNAIFKWRQQKRMAIKNIQESLVCSKQGKEITVLINSEKEAENRERKQEMLQKWKNEKSRQKAEYEQKARIQKQKDQENDLLKSHAEKSKAKKLIGEYYEKKAKDEELRKKWEKEVAILCQQNSKACNNGIKETQERFLQRDKAIAQKRIDLKQEKALRFERQKQRIDLSKQQVYVSKDPNRLLQPTKVYINHMTARNQQRGEDNVASSFRVNTIPRRLIPAWRVEM</sequence>
<feature type="coiled-coil region" evidence="2">
    <location>
        <begin position="322"/>
        <end position="373"/>
    </location>
</feature>
<reference evidence="3 4" key="1">
    <citation type="submission" date="2021-02" db="EMBL/GenBank/DDBJ databases">
        <title>Variation within the Batrachochytrium salamandrivorans European outbreak.</title>
        <authorList>
            <person name="Kelly M."/>
            <person name="Pasmans F."/>
            <person name="Shea T.P."/>
            <person name="Munoz J.F."/>
            <person name="Carranza S."/>
            <person name="Cuomo C.A."/>
            <person name="Martel A."/>
        </authorList>
    </citation>
    <scope>NUCLEOTIDE SEQUENCE [LARGE SCALE GENOMIC DNA]</scope>
    <source>
        <strain evidence="3 4">AMFP18/2</strain>
    </source>
</reference>
<dbReference type="PANTHER" id="PTHR21549:SF0">
    <property type="entry name" value="COILED-COIL DOMAIN-CONTAINING PROTEIN 112"/>
    <property type="match status" value="1"/>
</dbReference>
<dbReference type="PANTHER" id="PTHR21549">
    <property type="entry name" value="MUTATED IN BLADDER CANCER 1"/>
    <property type="match status" value="1"/>
</dbReference>
<dbReference type="InterPro" id="IPR039902">
    <property type="entry name" value="CCDC148/CCDC112"/>
</dbReference>
<evidence type="ECO:0000256" key="2">
    <source>
        <dbReference type="SAM" id="Coils"/>
    </source>
</evidence>
<gene>
    <name evidence="3" type="ORF">BASA50_001856</name>
</gene>
<protein>
    <recommendedName>
        <fullName evidence="5">Coiled-coil domain-containing protein 112-like</fullName>
    </recommendedName>
</protein>